<dbReference type="Proteomes" id="UP000248889">
    <property type="component" value="Unassembled WGS sequence"/>
</dbReference>
<feature type="transmembrane region" description="Helical" evidence="6">
    <location>
        <begin position="283"/>
        <end position="302"/>
    </location>
</feature>
<keyword evidence="6" id="KW-1003">Cell membrane</keyword>
<dbReference type="PIRSF" id="PIRSF006648">
    <property type="entry name" value="DrrB"/>
    <property type="match status" value="1"/>
</dbReference>
<feature type="transmembrane region" description="Helical" evidence="6">
    <location>
        <begin position="194"/>
        <end position="219"/>
    </location>
</feature>
<evidence type="ECO:0000313" key="8">
    <source>
        <dbReference type="EMBL" id="RAG87023.1"/>
    </source>
</evidence>
<comment type="caution">
    <text evidence="6">Lacks conserved residue(s) required for the propagation of feature annotation.</text>
</comment>
<dbReference type="InterPro" id="IPR051784">
    <property type="entry name" value="Nod_factor_ABC_transporter"/>
</dbReference>
<evidence type="ECO:0000256" key="1">
    <source>
        <dbReference type="ARBA" id="ARBA00004141"/>
    </source>
</evidence>
<dbReference type="PANTHER" id="PTHR43229:SF2">
    <property type="entry name" value="NODULATION PROTEIN J"/>
    <property type="match status" value="1"/>
</dbReference>
<keyword evidence="4 6" id="KW-0472">Membrane</keyword>
<comment type="similarity">
    <text evidence="6">Belongs to the ABC-2 integral membrane protein family.</text>
</comment>
<dbReference type="GO" id="GO:0140359">
    <property type="term" value="F:ABC-type transporter activity"/>
    <property type="evidence" value="ECO:0007669"/>
    <property type="project" value="InterPro"/>
</dbReference>
<dbReference type="Pfam" id="PF01061">
    <property type="entry name" value="ABC2_membrane"/>
    <property type="match status" value="1"/>
</dbReference>
<name>A0A2X0ITS7_9ACTN</name>
<dbReference type="OrthoDB" id="9255971at2"/>
<evidence type="ECO:0000256" key="4">
    <source>
        <dbReference type="ARBA" id="ARBA00023136"/>
    </source>
</evidence>
<dbReference type="GO" id="GO:0046677">
    <property type="term" value="P:response to antibiotic"/>
    <property type="evidence" value="ECO:0007669"/>
    <property type="project" value="UniProtKB-KW"/>
</dbReference>
<dbReference type="GO" id="GO:0043190">
    <property type="term" value="C:ATP-binding cassette (ABC) transporter complex"/>
    <property type="evidence" value="ECO:0007669"/>
    <property type="project" value="InterPro"/>
</dbReference>
<feature type="domain" description="ABC transmembrane type-2" evidence="7">
    <location>
        <begin position="77"/>
        <end position="304"/>
    </location>
</feature>
<keyword evidence="6" id="KW-0813">Transport</keyword>
<keyword evidence="2 6" id="KW-0812">Transmembrane</keyword>
<reference evidence="8 9" key="1">
    <citation type="submission" date="2018-06" db="EMBL/GenBank/DDBJ databases">
        <title>Streptacidiphilus pinicola sp. nov., isolated from pine grove soil.</title>
        <authorList>
            <person name="Roh S.G."/>
            <person name="Park S."/>
            <person name="Kim M.-K."/>
            <person name="Yun B.-R."/>
            <person name="Park J."/>
            <person name="Kim M.J."/>
            <person name="Kim Y.S."/>
            <person name="Kim S.B."/>
        </authorList>
    </citation>
    <scope>NUCLEOTIDE SEQUENCE [LARGE SCALE GENOMIC DNA]</scope>
    <source>
        <strain evidence="8 9">MMS16-CNU450</strain>
    </source>
</reference>
<feature type="transmembrane region" description="Helical" evidence="6">
    <location>
        <begin position="118"/>
        <end position="136"/>
    </location>
</feature>
<dbReference type="InterPro" id="IPR013525">
    <property type="entry name" value="ABC2_TM"/>
</dbReference>
<accession>A0A2X0ITS7</accession>
<protein>
    <recommendedName>
        <fullName evidence="6">Transport permease protein</fullName>
    </recommendedName>
</protein>
<comment type="caution">
    <text evidence="8">The sequence shown here is derived from an EMBL/GenBank/DDBJ whole genome shotgun (WGS) entry which is preliminary data.</text>
</comment>
<dbReference type="InterPro" id="IPR047817">
    <property type="entry name" value="ABC2_TM_bact-type"/>
</dbReference>
<sequence>MSAAPVPPLPVSAEAAAATGAGPGNATGTATLAAAPRPVELRLLLKPPPPRSSWRLVLARAGAMCTVELQKLRHDRTELYTRAVQPALWLLIFGETFTRIRAIPTGGIPYLDYLAPGIIAQSAMFIAIFYGIMIIWERDSGVLTKLLVTPTPRAALVTGKAFAAGVKSVIQALVVVVIAALLGVSLTWNPLRLFGVAVVVVLGSAFFSCLSMSIAGIVLTRDRLMGIGQAITMPLFFGSNALYPVDVMPGWLQAVSKANPLSYEVDALRGLLLGIHAHLGLDFGVLAVAATLGVTAASLLLGRLAK</sequence>
<dbReference type="PANTHER" id="PTHR43229">
    <property type="entry name" value="NODULATION PROTEIN J"/>
    <property type="match status" value="1"/>
</dbReference>
<evidence type="ECO:0000256" key="5">
    <source>
        <dbReference type="ARBA" id="ARBA00023251"/>
    </source>
</evidence>
<feature type="transmembrane region" description="Helical" evidence="6">
    <location>
        <begin position="226"/>
        <end position="243"/>
    </location>
</feature>
<evidence type="ECO:0000256" key="6">
    <source>
        <dbReference type="RuleBase" id="RU361157"/>
    </source>
</evidence>
<keyword evidence="9" id="KW-1185">Reference proteome</keyword>
<dbReference type="AlphaFoldDB" id="A0A2X0ITS7"/>
<evidence type="ECO:0000259" key="7">
    <source>
        <dbReference type="PROSITE" id="PS51012"/>
    </source>
</evidence>
<dbReference type="EMBL" id="QKYN01000014">
    <property type="protein sequence ID" value="RAG87023.1"/>
    <property type="molecule type" value="Genomic_DNA"/>
</dbReference>
<evidence type="ECO:0000256" key="3">
    <source>
        <dbReference type="ARBA" id="ARBA00022989"/>
    </source>
</evidence>
<feature type="transmembrane region" description="Helical" evidence="6">
    <location>
        <begin position="169"/>
        <end position="188"/>
    </location>
</feature>
<gene>
    <name evidence="8" type="ORF">DN069_03440</name>
</gene>
<evidence type="ECO:0000313" key="9">
    <source>
        <dbReference type="Proteomes" id="UP000248889"/>
    </source>
</evidence>
<dbReference type="PRINTS" id="PR00164">
    <property type="entry name" value="ABC2TRNSPORT"/>
</dbReference>
<dbReference type="RefSeq" id="WP_111499297.1">
    <property type="nucleotide sequence ID" value="NZ_QKYN01000014.1"/>
</dbReference>
<dbReference type="PROSITE" id="PS51012">
    <property type="entry name" value="ABC_TM2"/>
    <property type="match status" value="1"/>
</dbReference>
<keyword evidence="5" id="KW-0046">Antibiotic resistance</keyword>
<organism evidence="8 9">
    <name type="scientific">Streptacidiphilus pinicola</name>
    <dbReference type="NCBI Taxonomy" id="2219663"/>
    <lineage>
        <taxon>Bacteria</taxon>
        <taxon>Bacillati</taxon>
        <taxon>Actinomycetota</taxon>
        <taxon>Actinomycetes</taxon>
        <taxon>Kitasatosporales</taxon>
        <taxon>Streptomycetaceae</taxon>
        <taxon>Streptacidiphilus</taxon>
    </lineage>
</organism>
<proteinExistence type="inferred from homology"/>
<comment type="subcellular location">
    <subcellularLocation>
        <location evidence="6">Cell membrane</location>
        <topology evidence="6">Multi-pass membrane protein</topology>
    </subcellularLocation>
    <subcellularLocation>
        <location evidence="1">Membrane</location>
        <topology evidence="1">Multi-pass membrane protein</topology>
    </subcellularLocation>
</comment>
<dbReference type="InterPro" id="IPR000412">
    <property type="entry name" value="ABC_2_transport"/>
</dbReference>
<keyword evidence="3 6" id="KW-1133">Transmembrane helix</keyword>
<evidence type="ECO:0000256" key="2">
    <source>
        <dbReference type="ARBA" id="ARBA00022692"/>
    </source>
</evidence>